<sequence>MMSPYFLRTLSTDKKVCYLTMMNMHVNSGFLHFLSFQFITICVEGTLFDIFQGSRFLRGFPVQDEYQRLGYTSLSPSKQIQKSGPIDNGYKRFIPAAYSFYGAAFSMALLLSKPLFTVFIF</sequence>
<comment type="caution">
    <text evidence="1">The sequence shown here is derived from an EMBL/GenBank/DDBJ whole genome shotgun (WGS) entry which is preliminary data.</text>
</comment>
<gene>
    <name evidence="1" type="ORF">POPTR_004G151050v4</name>
</gene>
<dbReference type="Proteomes" id="UP000006729">
    <property type="component" value="Chromosome 4"/>
</dbReference>
<organism evidence="1 2">
    <name type="scientific">Populus trichocarpa</name>
    <name type="common">Western balsam poplar</name>
    <name type="synonym">Populus balsamifera subsp. trichocarpa</name>
    <dbReference type="NCBI Taxonomy" id="3694"/>
    <lineage>
        <taxon>Eukaryota</taxon>
        <taxon>Viridiplantae</taxon>
        <taxon>Streptophyta</taxon>
        <taxon>Embryophyta</taxon>
        <taxon>Tracheophyta</taxon>
        <taxon>Spermatophyta</taxon>
        <taxon>Magnoliopsida</taxon>
        <taxon>eudicotyledons</taxon>
        <taxon>Gunneridae</taxon>
        <taxon>Pentapetalae</taxon>
        <taxon>rosids</taxon>
        <taxon>fabids</taxon>
        <taxon>Malpighiales</taxon>
        <taxon>Salicaceae</taxon>
        <taxon>Saliceae</taxon>
        <taxon>Populus</taxon>
    </lineage>
</organism>
<dbReference type="EMBL" id="CM009293">
    <property type="protein sequence ID" value="KAI9396558.1"/>
    <property type="molecule type" value="Genomic_DNA"/>
</dbReference>
<proteinExistence type="predicted"/>
<evidence type="ECO:0000313" key="1">
    <source>
        <dbReference type="EMBL" id="KAI9396558.1"/>
    </source>
</evidence>
<protein>
    <submittedName>
        <fullName evidence="1">Uncharacterized protein</fullName>
    </submittedName>
</protein>
<evidence type="ECO:0000313" key="2">
    <source>
        <dbReference type="Proteomes" id="UP000006729"/>
    </source>
</evidence>
<keyword evidence="2" id="KW-1185">Reference proteome</keyword>
<reference evidence="1 2" key="1">
    <citation type="journal article" date="2006" name="Science">
        <title>The genome of black cottonwood, Populus trichocarpa (Torr. &amp; Gray).</title>
        <authorList>
            <person name="Tuskan G.A."/>
            <person name="Difazio S."/>
            <person name="Jansson S."/>
            <person name="Bohlmann J."/>
            <person name="Grigoriev I."/>
            <person name="Hellsten U."/>
            <person name="Putnam N."/>
            <person name="Ralph S."/>
            <person name="Rombauts S."/>
            <person name="Salamov A."/>
            <person name="Schein J."/>
            <person name="Sterck L."/>
            <person name="Aerts A."/>
            <person name="Bhalerao R.R."/>
            <person name="Bhalerao R.P."/>
            <person name="Blaudez D."/>
            <person name="Boerjan W."/>
            <person name="Brun A."/>
            <person name="Brunner A."/>
            <person name="Busov V."/>
            <person name="Campbell M."/>
            <person name="Carlson J."/>
            <person name="Chalot M."/>
            <person name="Chapman J."/>
            <person name="Chen G.L."/>
            <person name="Cooper D."/>
            <person name="Coutinho P.M."/>
            <person name="Couturier J."/>
            <person name="Covert S."/>
            <person name="Cronk Q."/>
            <person name="Cunningham R."/>
            <person name="Davis J."/>
            <person name="Degroeve S."/>
            <person name="Dejardin A."/>
            <person name="Depamphilis C."/>
            <person name="Detter J."/>
            <person name="Dirks B."/>
            <person name="Dubchak I."/>
            <person name="Duplessis S."/>
            <person name="Ehlting J."/>
            <person name="Ellis B."/>
            <person name="Gendler K."/>
            <person name="Goodstein D."/>
            <person name="Gribskov M."/>
            <person name="Grimwood J."/>
            <person name="Groover A."/>
            <person name="Gunter L."/>
            <person name="Hamberger B."/>
            <person name="Heinze B."/>
            <person name="Helariutta Y."/>
            <person name="Henrissat B."/>
            <person name="Holligan D."/>
            <person name="Holt R."/>
            <person name="Huang W."/>
            <person name="Islam-Faridi N."/>
            <person name="Jones S."/>
            <person name="Jones-Rhoades M."/>
            <person name="Jorgensen R."/>
            <person name="Joshi C."/>
            <person name="Kangasjarvi J."/>
            <person name="Karlsson J."/>
            <person name="Kelleher C."/>
            <person name="Kirkpatrick R."/>
            <person name="Kirst M."/>
            <person name="Kohler A."/>
            <person name="Kalluri U."/>
            <person name="Larimer F."/>
            <person name="Leebens-Mack J."/>
            <person name="Leple J.C."/>
            <person name="Locascio P."/>
            <person name="Lou Y."/>
            <person name="Lucas S."/>
            <person name="Martin F."/>
            <person name="Montanini B."/>
            <person name="Napoli C."/>
            <person name="Nelson D.R."/>
            <person name="Nelson C."/>
            <person name="Nieminen K."/>
            <person name="Nilsson O."/>
            <person name="Pereda V."/>
            <person name="Peter G."/>
            <person name="Philippe R."/>
            <person name="Pilate G."/>
            <person name="Poliakov A."/>
            <person name="Razumovskaya J."/>
            <person name="Richardson P."/>
            <person name="Rinaldi C."/>
            <person name="Ritland K."/>
            <person name="Rouze P."/>
            <person name="Ryaboy D."/>
            <person name="Schmutz J."/>
            <person name="Schrader J."/>
            <person name="Segerman B."/>
            <person name="Shin H."/>
            <person name="Siddiqui A."/>
            <person name="Sterky F."/>
            <person name="Terry A."/>
            <person name="Tsai C.J."/>
            <person name="Uberbacher E."/>
            <person name="Unneberg P."/>
            <person name="Vahala J."/>
            <person name="Wall K."/>
            <person name="Wessler S."/>
            <person name="Yang G."/>
            <person name="Yin T."/>
            <person name="Douglas C."/>
            <person name="Marra M."/>
            <person name="Sandberg G."/>
            <person name="Van de Peer Y."/>
            <person name="Rokhsar D."/>
        </authorList>
    </citation>
    <scope>NUCLEOTIDE SEQUENCE [LARGE SCALE GENOMIC DNA]</scope>
    <source>
        <strain evidence="2">cv. Nisqually</strain>
    </source>
</reference>
<name>A0ACC0T4S7_POPTR</name>
<accession>A0ACC0T4S7</accession>